<evidence type="ECO:0000256" key="1">
    <source>
        <dbReference type="SAM" id="MobiDB-lite"/>
    </source>
</evidence>
<reference evidence="2" key="1">
    <citation type="journal article" date="2009" name="Rice">
        <title>De Novo Next Generation Sequencing of Plant Genomes.</title>
        <authorList>
            <person name="Rounsley S."/>
            <person name="Marri P.R."/>
            <person name="Yu Y."/>
            <person name="He R."/>
            <person name="Sisneros N."/>
            <person name="Goicoechea J.L."/>
            <person name="Lee S.J."/>
            <person name="Angelova A."/>
            <person name="Kudrna D."/>
            <person name="Luo M."/>
            <person name="Affourtit J."/>
            <person name="Desany B."/>
            <person name="Knight J."/>
            <person name="Niazi F."/>
            <person name="Egholm M."/>
            <person name="Wing R.A."/>
        </authorList>
    </citation>
    <scope>NUCLEOTIDE SEQUENCE [LARGE SCALE GENOMIC DNA]</scope>
    <source>
        <strain evidence="2">cv. IRGC 105608</strain>
    </source>
</reference>
<proteinExistence type="predicted"/>
<sequence>MPRRRTTSMEKFQGGATPRDKMAEQGKDIVGTWEKYVGNRYLRAYYGGNYLVPRAGGVAHVRWQRAQVPEPQGSSSWGHDELERSGHLAGDRFAVRCDVTVMRATELRVEPEPDLRARRRGRR</sequence>
<protein>
    <submittedName>
        <fullName evidence="2">Uncharacterized protein</fullName>
    </submittedName>
</protein>
<accession>A0A0D3HP63</accession>
<dbReference type="STRING" id="65489.A0A0D3HP63"/>
<name>A0A0D3HP63_9ORYZ</name>
<dbReference type="EnsemblPlants" id="OBART11G20420.1">
    <property type="protein sequence ID" value="OBART11G20420.1"/>
    <property type="gene ID" value="OBART11G20420"/>
</dbReference>
<evidence type="ECO:0000313" key="3">
    <source>
        <dbReference type="Proteomes" id="UP000026960"/>
    </source>
</evidence>
<dbReference type="AlphaFoldDB" id="A0A0D3HP63"/>
<dbReference type="HOGENOM" id="CLU_2018704_0_0_1"/>
<dbReference type="Proteomes" id="UP000026960">
    <property type="component" value="Chromosome 11"/>
</dbReference>
<evidence type="ECO:0000313" key="2">
    <source>
        <dbReference type="EnsemblPlants" id="OBART11G20420.1"/>
    </source>
</evidence>
<organism evidence="2">
    <name type="scientific">Oryza barthii</name>
    <dbReference type="NCBI Taxonomy" id="65489"/>
    <lineage>
        <taxon>Eukaryota</taxon>
        <taxon>Viridiplantae</taxon>
        <taxon>Streptophyta</taxon>
        <taxon>Embryophyta</taxon>
        <taxon>Tracheophyta</taxon>
        <taxon>Spermatophyta</taxon>
        <taxon>Magnoliopsida</taxon>
        <taxon>Liliopsida</taxon>
        <taxon>Poales</taxon>
        <taxon>Poaceae</taxon>
        <taxon>BOP clade</taxon>
        <taxon>Oryzoideae</taxon>
        <taxon>Oryzeae</taxon>
        <taxon>Oryzinae</taxon>
        <taxon>Oryza</taxon>
    </lineage>
</organism>
<feature type="region of interest" description="Disordered" evidence="1">
    <location>
        <begin position="1"/>
        <end position="23"/>
    </location>
</feature>
<dbReference type="Gramene" id="OBART11G20420.1">
    <property type="protein sequence ID" value="OBART11G20420.1"/>
    <property type="gene ID" value="OBART11G20420"/>
</dbReference>
<reference evidence="2" key="2">
    <citation type="submission" date="2015-03" db="UniProtKB">
        <authorList>
            <consortium name="EnsemblPlants"/>
        </authorList>
    </citation>
    <scope>IDENTIFICATION</scope>
</reference>
<keyword evidence="3" id="KW-1185">Reference proteome</keyword>
<dbReference type="PaxDb" id="65489-OBART11G20420.1"/>